<dbReference type="EMBL" id="GIFC01002305">
    <property type="protein sequence ID" value="MXU84388.1"/>
    <property type="molecule type" value="Transcribed_RNA"/>
</dbReference>
<reference evidence="2" key="1">
    <citation type="submission" date="2019-12" db="EMBL/GenBank/DDBJ databases">
        <title>An insight into the sialome of adult female Ixodes ricinus ticks feeding for 6 days.</title>
        <authorList>
            <person name="Perner J."/>
            <person name="Ribeiro J.M.C."/>
        </authorList>
    </citation>
    <scope>NUCLEOTIDE SEQUENCE</scope>
    <source>
        <strain evidence="2">Semi-engorged</strain>
        <tissue evidence="2">Salivary glands</tissue>
    </source>
</reference>
<name>A0A6B0TYI4_IXORI</name>
<evidence type="ECO:0000256" key="1">
    <source>
        <dbReference type="SAM" id="SignalP"/>
    </source>
</evidence>
<keyword evidence="1" id="KW-0732">Signal</keyword>
<organism evidence="2">
    <name type="scientific">Ixodes ricinus</name>
    <name type="common">Common tick</name>
    <name type="synonym">Acarus ricinus</name>
    <dbReference type="NCBI Taxonomy" id="34613"/>
    <lineage>
        <taxon>Eukaryota</taxon>
        <taxon>Metazoa</taxon>
        <taxon>Ecdysozoa</taxon>
        <taxon>Arthropoda</taxon>
        <taxon>Chelicerata</taxon>
        <taxon>Arachnida</taxon>
        <taxon>Acari</taxon>
        <taxon>Parasitiformes</taxon>
        <taxon>Ixodida</taxon>
        <taxon>Ixodoidea</taxon>
        <taxon>Ixodidae</taxon>
        <taxon>Ixodinae</taxon>
        <taxon>Ixodes</taxon>
    </lineage>
</organism>
<accession>A0A6B0TYI4</accession>
<sequence>MFSCMTGMRFLLVLHEIFGECCRREVQSYHEQAVVDRGGTQFTNFVRRATEIDGYSRRTHVDGHLDNKDTTFSYVPLCDL</sequence>
<protein>
    <submittedName>
        <fullName evidence="2">Putative secreted protein</fullName>
    </submittedName>
</protein>
<dbReference type="AlphaFoldDB" id="A0A6B0TYI4"/>
<feature type="chain" id="PRO_5025502522" evidence="1">
    <location>
        <begin position="20"/>
        <end position="80"/>
    </location>
</feature>
<proteinExistence type="predicted"/>
<feature type="signal peptide" evidence="1">
    <location>
        <begin position="1"/>
        <end position="19"/>
    </location>
</feature>
<evidence type="ECO:0000313" key="2">
    <source>
        <dbReference type="EMBL" id="MXU84388.1"/>
    </source>
</evidence>